<gene>
    <name evidence="1" type="ORF">L1987_07871</name>
</gene>
<reference evidence="2" key="1">
    <citation type="journal article" date="2022" name="Mol. Ecol. Resour.">
        <title>The genomes of chicory, endive, great burdock and yacon provide insights into Asteraceae palaeo-polyploidization history and plant inulin production.</title>
        <authorList>
            <person name="Fan W."/>
            <person name="Wang S."/>
            <person name="Wang H."/>
            <person name="Wang A."/>
            <person name="Jiang F."/>
            <person name="Liu H."/>
            <person name="Zhao H."/>
            <person name="Xu D."/>
            <person name="Zhang Y."/>
        </authorList>
    </citation>
    <scope>NUCLEOTIDE SEQUENCE [LARGE SCALE GENOMIC DNA]</scope>
    <source>
        <strain evidence="2">cv. Yunnan</strain>
    </source>
</reference>
<name>A0ACB9JJI6_9ASTR</name>
<proteinExistence type="predicted"/>
<sequence>MTNAVQKLVDEEFQGIEHLRTSTLHKKVASARHDFIKLSGSENKLEALLQILEPSLAKGNRVMVPAVERVENLKKFKSDDGDCPTLVCTDLAARGLDLDVDHVIMFDFPLNSEK</sequence>
<organism evidence="1 2">
    <name type="scientific">Smallanthus sonchifolius</name>
    <dbReference type="NCBI Taxonomy" id="185202"/>
    <lineage>
        <taxon>Eukaryota</taxon>
        <taxon>Viridiplantae</taxon>
        <taxon>Streptophyta</taxon>
        <taxon>Embryophyta</taxon>
        <taxon>Tracheophyta</taxon>
        <taxon>Spermatophyta</taxon>
        <taxon>Magnoliopsida</taxon>
        <taxon>eudicotyledons</taxon>
        <taxon>Gunneridae</taxon>
        <taxon>Pentapetalae</taxon>
        <taxon>asterids</taxon>
        <taxon>campanulids</taxon>
        <taxon>Asterales</taxon>
        <taxon>Asteraceae</taxon>
        <taxon>Asteroideae</taxon>
        <taxon>Heliantheae alliance</taxon>
        <taxon>Millerieae</taxon>
        <taxon>Smallanthus</taxon>
    </lineage>
</organism>
<dbReference type="EMBL" id="CM042020">
    <property type="protein sequence ID" value="KAI3820326.1"/>
    <property type="molecule type" value="Genomic_DNA"/>
</dbReference>
<evidence type="ECO:0000313" key="1">
    <source>
        <dbReference type="EMBL" id="KAI3820326.1"/>
    </source>
</evidence>
<protein>
    <submittedName>
        <fullName evidence="1">Uncharacterized protein</fullName>
    </submittedName>
</protein>
<reference evidence="1 2" key="2">
    <citation type="journal article" date="2022" name="Mol. Ecol. Resour.">
        <title>The genomes of chicory, endive, great burdock and yacon provide insights into Asteraceae paleo-polyploidization history and plant inulin production.</title>
        <authorList>
            <person name="Fan W."/>
            <person name="Wang S."/>
            <person name="Wang H."/>
            <person name="Wang A."/>
            <person name="Jiang F."/>
            <person name="Liu H."/>
            <person name="Zhao H."/>
            <person name="Xu D."/>
            <person name="Zhang Y."/>
        </authorList>
    </citation>
    <scope>NUCLEOTIDE SEQUENCE [LARGE SCALE GENOMIC DNA]</scope>
    <source>
        <strain evidence="2">cv. Yunnan</strain>
        <tissue evidence="1">Leaves</tissue>
    </source>
</reference>
<comment type="caution">
    <text evidence="1">The sequence shown here is derived from an EMBL/GenBank/DDBJ whole genome shotgun (WGS) entry which is preliminary data.</text>
</comment>
<keyword evidence="2" id="KW-1185">Reference proteome</keyword>
<accession>A0ACB9JJI6</accession>
<dbReference type="Proteomes" id="UP001056120">
    <property type="component" value="Linkage Group LG03"/>
</dbReference>
<evidence type="ECO:0000313" key="2">
    <source>
        <dbReference type="Proteomes" id="UP001056120"/>
    </source>
</evidence>